<evidence type="ECO:0000313" key="11">
    <source>
        <dbReference type="Proteomes" id="UP001385499"/>
    </source>
</evidence>
<comment type="similarity">
    <text evidence="3">Belongs to the flagella basal body rod proteins family.</text>
</comment>
<feature type="domain" description="Flagellar basal body rod protein N-terminal" evidence="7">
    <location>
        <begin position="14"/>
        <end position="37"/>
    </location>
</feature>
<keyword evidence="5" id="KW-0964">Secreted</keyword>
<keyword evidence="10" id="KW-0969">Cilium</keyword>
<keyword evidence="6" id="KW-0975">Bacterial flagellum</keyword>
<sequence>MGLTSALHTALFGITYNQKQIDVTALNIANADTVGYTSKSVSANVFFDGRGNVSGILSTEIRRSVDESIQSSYFSSLSDAKYASQVSQFTARLDDLFGTLNDSSGLNSLMTNFSSSLSALVNDPSQNTAQKEVVAAADSLARQLNFSYQEISDLRRTSDSLLSGQAEDMNGLLQSIEDIDAKITEARIAGNSTADMLDQRDRYIEQLSGYVDIEVSQQSGGQLQITTHSGEQLYSDSKASTISFAPTTSFRAGESGNSVVVRTPGGTTYDLVESSKSGSIVGLAEMRDEVLVEAQAQLDTIAAELSLAMSNVNVAGTAYTDGTDSGFDLDVSALQAGNTVSLSYTDAAGATQNVTFVAVTDVALLPLEDGATARADDTVYGIDISSGTPGTYVTQMIAALAATPLQVFDDGAGNLRVIGDVGAPASVASLSANVTPTANADQGTGLSVFVDKRNGEELFTDALENGGQRVGYAGSISISAALDADSSLLVDYQTTPSANSPNDSARAEHLLAGLTGQGVVFDASVGIGSSGSPYEGNLMSYVNEVIAYQGNQANDANTYAQSKETLTTNLAIRYEDSYSVDVDAEMAFLVELENAYAANARVMQAVNDLFDVLLNSV</sequence>
<dbReference type="InterPro" id="IPR053927">
    <property type="entry name" value="FlgK_helical"/>
</dbReference>
<keyword evidence="10" id="KW-0282">Flagellum</keyword>
<accession>A0ABU8TLN2</accession>
<evidence type="ECO:0000256" key="2">
    <source>
        <dbReference type="ARBA" id="ARBA00004613"/>
    </source>
</evidence>
<evidence type="ECO:0000256" key="1">
    <source>
        <dbReference type="ARBA" id="ARBA00004117"/>
    </source>
</evidence>
<dbReference type="InterPro" id="IPR002371">
    <property type="entry name" value="FlgK"/>
</dbReference>
<evidence type="ECO:0000313" key="10">
    <source>
        <dbReference type="EMBL" id="MEJ8474837.1"/>
    </source>
</evidence>
<dbReference type="InterPro" id="IPR010930">
    <property type="entry name" value="Flg_bb/hook_C_dom"/>
</dbReference>
<dbReference type="PANTHER" id="PTHR30033">
    <property type="entry name" value="FLAGELLAR HOOK-ASSOCIATED PROTEIN 1"/>
    <property type="match status" value="1"/>
</dbReference>
<comment type="caution">
    <text evidence="10">The sequence shown here is derived from an EMBL/GenBank/DDBJ whole genome shotgun (WGS) entry which is preliminary data.</text>
</comment>
<name>A0ABU8TLN2_9HYPH</name>
<dbReference type="Pfam" id="PF22638">
    <property type="entry name" value="FlgK_D1"/>
    <property type="match status" value="1"/>
</dbReference>
<dbReference type="SUPFAM" id="SSF64518">
    <property type="entry name" value="Phase 1 flagellin"/>
    <property type="match status" value="1"/>
</dbReference>
<dbReference type="InterPro" id="IPR001444">
    <property type="entry name" value="Flag_bb_rod_N"/>
</dbReference>
<evidence type="ECO:0000259" key="9">
    <source>
        <dbReference type="Pfam" id="PF22638"/>
    </source>
</evidence>
<evidence type="ECO:0000256" key="4">
    <source>
        <dbReference type="ARBA" id="ARBA00016244"/>
    </source>
</evidence>
<feature type="domain" description="Flagellar hook-associated protein FlgK helical" evidence="9">
    <location>
        <begin position="91"/>
        <end position="323"/>
    </location>
</feature>
<keyword evidence="11" id="KW-1185">Reference proteome</keyword>
<protein>
    <recommendedName>
        <fullName evidence="4">Flagellar hook-associated protein 1</fullName>
    </recommendedName>
</protein>
<dbReference type="NCBIfam" id="TIGR02492">
    <property type="entry name" value="flgK_ends"/>
    <property type="match status" value="1"/>
</dbReference>
<evidence type="ECO:0000259" key="7">
    <source>
        <dbReference type="Pfam" id="PF00460"/>
    </source>
</evidence>
<dbReference type="Pfam" id="PF06429">
    <property type="entry name" value="Flg_bbr_C"/>
    <property type="match status" value="1"/>
</dbReference>
<keyword evidence="10" id="KW-0966">Cell projection</keyword>
<comment type="subcellular location">
    <subcellularLocation>
        <location evidence="1">Bacterial flagellum basal body</location>
    </subcellularLocation>
    <subcellularLocation>
        <location evidence="2">Secreted</location>
    </subcellularLocation>
</comment>
<dbReference type="EMBL" id="JBAKIA010000006">
    <property type="protein sequence ID" value="MEJ8474837.1"/>
    <property type="molecule type" value="Genomic_DNA"/>
</dbReference>
<evidence type="ECO:0000256" key="5">
    <source>
        <dbReference type="ARBA" id="ARBA00022525"/>
    </source>
</evidence>
<gene>
    <name evidence="10" type="primary">flgK</name>
    <name evidence="10" type="ORF">V6575_12135</name>
</gene>
<dbReference type="Proteomes" id="UP001385499">
    <property type="component" value="Unassembled WGS sequence"/>
</dbReference>
<reference evidence="10 11" key="1">
    <citation type="submission" date="2024-02" db="EMBL/GenBank/DDBJ databases">
        <title>Roseibium algae sp. nov., isolated from marine alga (Grateloupia sp.), showing potential in myo-inositol conversion.</title>
        <authorList>
            <person name="Wang Y."/>
        </authorList>
    </citation>
    <scope>NUCLEOTIDE SEQUENCE [LARGE SCALE GENOMIC DNA]</scope>
    <source>
        <strain evidence="10 11">H3510</strain>
    </source>
</reference>
<feature type="domain" description="Flagellar basal-body/hook protein C-terminal" evidence="8">
    <location>
        <begin position="580"/>
        <end position="615"/>
    </location>
</feature>
<evidence type="ECO:0000256" key="6">
    <source>
        <dbReference type="ARBA" id="ARBA00023143"/>
    </source>
</evidence>
<proteinExistence type="inferred from homology"/>
<organism evidence="10 11">
    <name type="scientific">Roseibium algae</name>
    <dbReference type="NCBI Taxonomy" id="3123038"/>
    <lineage>
        <taxon>Bacteria</taxon>
        <taxon>Pseudomonadati</taxon>
        <taxon>Pseudomonadota</taxon>
        <taxon>Alphaproteobacteria</taxon>
        <taxon>Hyphomicrobiales</taxon>
        <taxon>Stappiaceae</taxon>
        <taxon>Roseibium</taxon>
    </lineage>
</organism>
<evidence type="ECO:0000259" key="8">
    <source>
        <dbReference type="Pfam" id="PF06429"/>
    </source>
</evidence>
<evidence type="ECO:0000256" key="3">
    <source>
        <dbReference type="ARBA" id="ARBA00009677"/>
    </source>
</evidence>
<dbReference type="PANTHER" id="PTHR30033:SF1">
    <property type="entry name" value="FLAGELLAR HOOK-ASSOCIATED PROTEIN 1"/>
    <property type="match status" value="1"/>
</dbReference>
<dbReference type="Pfam" id="PF00460">
    <property type="entry name" value="Flg_bb_rod"/>
    <property type="match status" value="1"/>
</dbReference>
<dbReference type="RefSeq" id="WP_340274604.1">
    <property type="nucleotide sequence ID" value="NZ_JBAKIA010000006.1"/>
</dbReference>